<dbReference type="Proteomes" id="UP001064048">
    <property type="component" value="Chromosome 16"/>
</dbReference>
<protein>
    <submittedName>
        <fullName evidence="1">Uncharacterized protein</fullName>
    </submittedName>
</protein>
<accession>A0ACC0JBG4</accession>
<sequence>MSIEHRESWKCKVCREVDNTKSVTTQGSDIAHDIGTRSRSKLNTPEREFSQLGPKYIFCCPAIELLSEMRLLREEVKAARADMLEFRSTISGLSTAVNLCNQRVDDLSERVEAIEHTGRIENVGTQLRALLSNIHMPLDSPIAGTSAATSAAKDGRSAA</sequence>
<evidence type="ECO:0000313" key="2">
    <source>
        <dbReference type="Proteomes" id="UP001064048"/>
    </source>
</evidence>
<gene>
    <name evidence="1" type="ORF">MSG28_009514</name>
</gene>
<keyword evidence="2" id="KW-1185">Reference proteome</keyword>
<reference evidence="1 2" key="1">
    <citation type="journal article" date="2022" name="Genome Biol. Evol.">
        <title>The Spruce Budworm Genome: Reconstructing the Evolutionary History of Antifreeze Proteins.</title>
        <authorList>
            <person name="Beliveau C."/>
            <person name="Gagne P."/>
            <person name="Picq S."/>
            <person name="Vernygora O."/>
            <person name="Keeling C.I."/>
            <person name="Pinkney K."/>
            <person name="Doucet D."/>
            <person name="Wen F."/>
            <person name="Johnston J.S."/>
            <person name="Maaroufi H."/>
            <person name="Boyle B."/>
            <person name="Laroche J."/>
            <person name="Dewar K."/>
            <person name="Juretic N."/>
            <person name="Blackburn G."/>
            <person name="Nisole A."/>
            <person name="Brunet B."/>
            <person name="Brandao M."/>
            <person name="Lumley L."/>
            <person name="Duan J."/>
            <person name="Quan G."/>
            <person name="Lucarotti C.J."/>
            <person name="Roe A.D."/>
            <person name="Sperling F.A.H."/>
            <person name="Levesque R.C."/>
            <person name="Cusson M."/>
        </authorList>
    </citation>
    <scope>NUCLEOTIDE SEQUENCE [LARGE SCALE GENOMIC DNA]</scope>
    <source>
        <strain evidence="1">Glfc:IPQL:Cfum</strain>
    </source>
</reference>
<name>A0ACC0JBG4_CHOFU</name>
<evidence type="ECO:0000313" key="1">
    <source>
        <dbReference type="EMBL" id="KAI8421458.1"/>
    </source>
</evidence>
<dbReference type="EMBL" id="CM046116">
    <property type="protein sequence ID" value="KAI8421458.1"/>
    <property type="molecule type" value="Genomic_DNA"/>
</dbReference>
<organism evidence="1 2">
    <name type="scientific">Choristoneura fumiferana</name>
    <name type="common">Spruce budworm moth</name>
    <name type="synonym">Archips fumiferana</name>
    <dbReference type="NCBI Taxonomy" id="7141"/>
    <lineage>
        <taxon>Eukaryota</taxon>
        <taxon>Metazoa</taxon>
        <taxon>Ecdysozoa</taxon>
        <taxon>Arthropoda</taxon>
        <taxon>Hexapoda</taxon>
        <taxon>Insecta</taxon>
        <taxon>Pterygota</taxon>
        <taxon>Neoptera</taxon>
        <taxon>Endopterygota</taxon>
        <taxon>Lepidoptera</taxon>
        <taxon>Glossata</taxon>
        <taxon>Ditrysia</taxon>
        <taxon>Tortricoidea</taxon>
        <taxon>Tortricidae</taxon>
        <taxon>Tortricinae</taxon>
        <taxon>Choristoneura</taxon>
    </lineage>
</organism>
<comment type="caution">
    <text evidence="1">The sequence shown here is derived from an EMBL/GenBank/DDBJ whole genome shotgun (WGS) entry which is preliminary data.</text>
</comment>
<proteinExistence type="predicted"/>